<dbReference type="Proteomes" id="UP000287547">
    <property type="component" value="Unassembled WGS sequence"/>
</dbReference>
<evidence type="ECO:0000313" key="3">
    <source>
        <dbReference type="Proteomes" id="UP000287547"/>
    </source>
</evidence>
<evidence type="ECO:0000256" key="1">
    <source>
        <dbReference type="SAM" id="SignalP"/>
    </source>
</evidence>
<protein>
    <recommendedName>
        <fullName evidence="4">Secreted protein</fullName>
    </recommendedName>
</protein>
<dbReference type="EMBL" id="QHKI01000075">
    <property type="protein sequence ID" value="RSM68271.1"/>
    <property type="molecule type" value="Genomic_DNA"/>
</dbReference>
<feature type="signal peptide" evidence="1">
    <location>
        <begin position="1"/>
        <end position="19"/>
    </location>
</feature>
<dbReference type="RefSeq" id="WP_037254205.1">
    <property type="nucleotide sequence ID" value="NZ_QHKI01000075.1"/>
</dbReference>
<feature type="chain" id="PRO_5038589617" description="Secreted protein" evidence="1">
    <location>
        <begin position="20"/>
        <end position="72"/>
    </location>
</feature>
<keyword evidence="1" id="KW-0732">Signal</keyword>
<dbReference type="AlphaFoldDB" id="A0A428YKQ0"/>
<comment type="caution">
    <text evidence="2">The sequence shown here is derived from an EMBL/GenBank/DDBJ whole genome shotgun (WGS) entry which is preliminary data.</text>
</comment>
<organism evidence="2 3">
    <name type="scientific">Kibdelosporangium aridum</name>
    <dbReference type="NCBI Taxonomy" id="2030"/>
    <lineage>
        <taxon>Bacteria</taxon>
        <taxon>Bacillati</taxon>
        <taxon>Actinomycetota</taxon>
        <taxon>Actinomycetes</taxon>
        <taxon>Pseudonocardiales</taxon>
        <taxon>Pseudonocardiaceae</taxon>
        <taxon>Kibdelosporangium</taxon>
    </lineage>
</organism>
<gene>
    <name evidence="2" type="ORF">DMH04_47120</name>
</gene>
<evidence type="ECO:0008006" key="4">
    <source>
        <dbReference type="Google" id="ProtNLM"/>
    </source>
</evidence>
<evidence type="ECO:0000313" key="2">
    <source>
        <dbReference type="EMBL" id="RSM68271.1"/>
    </source>
</evidence>
<sequence>MKRALAAALLILGMIVIPAGTETAASCDARSSSKVSGGDVVTLWCSGTGFIDGYGSTLTDAAQNARPAASIA</sequence>
<reference evidence="2 3" key="1">
    <citation type="submission" date="2018-05" db="EMBL/GenBank/DDBJ databases">
        <title>Evolution of GPA BGCs.</title>
        <authorList>
            <person name="Waglechner N."/>
            <person name="Wright G.D."/>
        </authorList>
    </citation>
    <scope>NUCLEOTIDE SEQUENCE [LARGE SCALE GENOMIC DNA]</scope>
    <source>
        <strain evidence="2 3">A82846</strain>
    </source>
</reference>
<accession>A0A428YKQ0</accession>
<name>A0A428YKQ0_KIBAR</name>
<proteinExistence type="predicted"/>